<evidence type="ECO:0000313" key="3">
    <source>
        <dbReference type="EMBL" id="KAL1857595.1"/>
    </source>
</evidence>
<gene>
    <name evidence="3" type="ORF">Daus18300_010235</name>
</gene>
<dbReference type="InterPro" id="IPR056884">
    <property type="entry name" value="NPHP3-like_N"/>
</dbReference>
<dbReference type="EMBL" id="JAWRVE010000111">
    <property type="protein sequence ID" value="KAL1857595.1"/>
    <property type="molecule type" value="Genomic_DNA"/>
</dbReference>
<comment type="caution">
    <text evidence="3">The sequence shown here is derived from an EMBL/GenBank/DDBJ whole genome shotgun (WGS) entry which is preliminary data.</text>
</comment>
<dbReference type="Gene3D" id="3.40.50.300">
    <property type="entry name" value="P-loop containing nucleotide triphosphate hydrolases"/>
    <property type="match status" value="1"/>
</dbReference>
<name>A0ABR3WBR1_9PEZI</name>
<reference evidence="3 4" key="1">
    <citation type="journal article" date="2024" name="IMA Fungus">
        <title>IMA Genome - F19 : A genome assembly and annotation guide to empower mycologists, including annotated draft genome sequences of Ceratocystis pirilliformis, Diaporthe australafricana, Fusarium ophioides, Paecilomyces lecythidis, and Sporothrix stenoceras.</title>
        <authorList>
            <person name="Aylward J."/>
            <person name="Wilson A.M."/>
            <person name="Visagie C.M."/>
            <person name="Spraker J."/>
            <person name="Barnes I."/>
            <person name="Buitendag C."/>
            <person name="Ceriani C."/>
            <person name="Del Mar Angel L."/>
            <person name="du Plessis D."/>
            <person name="Fuchs T."/>
            <person name="Gasser K."/>
            <person name="Kramer D."/>
            <person name="Li W."/>
            <person name="Munsamy K."/>
            <person name="Piso A."/>
            <person name="Price J.L."/>
            <person name="Sonnekus B."/>
            <person name="Thomas C."/>
            <person name="van der Nest A."/>
            <person name="van Dijk A."/>
            <person name="van Heerden A."/>
            <person name="van Vuuren N."/>
            <person name="Yilmaz N."/>
            <person name="Duong T.A."/>
            <person name="van der Merwe N.A."/>
            <person name="Wingfield M.J."/>
            <person name="Wingfield B.D."/>
        </authorList>
    </citation>
    <scope>NUCLEOTIDE SEQUENCE [LARGE SCALE GENOMIC DNA]</scope>
    <source>
        <strain evidence="3 4">CMW 18300</strain>
    </source>
</reference>
<evidence type="ECO:0000256" key="1">
    <source>
        <dbReference type="ARBA" id="ARBA00022737"/>
    </source>
</evidence>
<dbReference type="Proteomes" id="UP001583177">
    <property type="component" value="Unassembled WGS sequence"/>
</dbReference>
<keyword evidence="4" id="KW-1185">Reference proteome</keyword>
<evidence type="ECO:0000313" key="4">
    <source>
        <dbReference type="Proteomes" id="UP001583177"/>
    </source>
</evidence>
<dbReference type="Pfam" id="PF24883">
    <property type="entry name" value="NPHP3_N"/>
    <property type="match status" value="1"/>
</dbReference>
<dbReference type="PANTHER" id="PTHR10039:SF5">
    <property type="entry name" value="NACHT DOMAIN-CONTAINING PROTEIN"/>
    <property type="match status" value="1"/>
</dbReference>
<proteinExistence type="predicted"/>
<feature type="domain" description="Nephrocystin 3-like N-terminal" evidence="2">
    <location>
        <begin position="170"/>
        <end position="335"/>
    </location>
</feature>
<dbReference type="PANTHER" id="PTHR10039">
    <property type="entry name" value="AMELOGENIN"/>
    <property type="match status" value="1"/>
</dbReference>
<organism evidence="3 4">
    <name type="scientific">Diaporthe australafricana</name>
    <dbReference type="NCBI Taxonomy" id="127596"/>
    <lineage>
        <taxon>Eukaryota</taxon>
        <taxon>Fungi</taxon>
        <taxon>Dikarya</taxon>
        <taxon>Ascomycota</taxon>
        <taxon>Pezizomycotina</taxon>
        <taxon>Sordariomycetes</taxon>
        <taxon>Sordariomycetidae</taxon>
        <taxon>Diaporthales</taxon>
        <taxon>Diaporthaceae</taxon>
        <taxon>Diaporthe</taxon>
    </lineage>
</organism>
<protein>
    <recommendedName>
        <fullName evidence="2">Nephrocystin 3-like N-terminal domain-containing protein</fullName>
    </recommendedName>
</protein>
<dbReference type="SUPFAM" id="SSF52540">
    <property type="entry name" value="P-loop containing nucleoside triphosphate hydrolases"/>
    <property type="match status" value="1"/>
</dbReference>
<dbReference type="InterPro" id="IPR027417">
    <property type="entry name" value="P-loop_NTPase"/>
</dbReference>
<accession>A0ABR3WBR1</accession>
<keyword evidence="1" id="KW-0677">Repeat</keyword>
<sequence>MVHHANTLHNSNALRMQDVESQLSQTLEHLGQFDVAVKKTSHDTEEIQELLDHTNDKLDHLDVSTTASTISTSTLSATLGDLVSQVQNLNSLVQVIPSQNRILRRLFYRSIFRREGEVINAAGDTFRWIFSSSSEQNRIVARLSQPSATIAENEPLEESEENLRMQTSRMFMDFLRHSGGTLFVEGKAGCGKSTFMKYVAHHELADSELRVWAGRKKLVTIKVFFWQSDDPLQESVEGFFRSILFQVLSQCPELISDIFPHHPTFEIDAQEYRPSELEEAFARLLGLENDEMHCFFCYIDGLDEHQGDNLSHENLANQLVSWASLDNVKIMCSARPYTVFLEAFREAGDVIEFHTLTRSDISNFVEVKFMEALAKPKLLEAQRNCLGLLEDITANAQGIFLWASMVVRTLINQALDQDGSEKALRRRLRECVERDSLDSLFELILQRVDRATYVQMRSNMVLYLAAHNPFESPLNALIFSWLDELDWFQGSFDAKPLTDPCGEEDYNGEGIAPRIQRVKSLLHQLTQGLLEVVDTHDPAPYFRYRVDFYHRSVRDFLREHWKTGARQSPFSSQAQEVEAYCRLRSLEAKCRTSQRLLHADQSSPLGEDADISVLSNLRSLYEYTFIWLASCSRYGELPPHRCLHDFEQALLQSQDSFPPFLLGRLLINDKVSWRYHSRVSLDTTSFLHFAAYWAQADFVKDQLSSSVSRGDSSPAHLNLLLSSSFAADVETVGYLLSKGHRPDESARIFDHQIELNDSGQQHTADQEKIRQISPTWESIHQYTDQTIGHDSISTVWMIFLRDFASNVMLYCWKRKVTSSWPLYLSRDWLERLSKIIEAYLGAGADPFVYFLIIHNSTENTYKATLYQMLDVFKPENLASFDTLLRKPWWKDVLSGAGLLAKTPTFQSMPADLLLTDEWKVLGVGSDNGQELMGSFKVRVF</sequence>
<evidence type="ECO:0000259" key="2">
    <source>
        <dbReference type="Pfam" id="PF24883"/>
    </source>
</evidence>